<evidence type="ECO:0000256" key="1">
    <source>
        <dbReference type="ARBA" id="ARBA00022676"/>
    </source>
</evidence>
<dbReference type="InterPro" id="IPR050194">
    <property type="entry name" value="Glycosyltransferase_grp1"/>
</dbReference>
<evidence type="ECO:0000313" key="6">
    <source>
        <dbReference type="Proteomes" id="UP001183202"/>
    </source>
</evidence>
<dbReference type="InterPro" id="IPR028098">
    <property type="entry name" value="Glyco_trans_4-like_N"/>
</dbReference>
<dbReference type="EC" id="2.4.-.-" evidence="5"/>
<feature type="domain" description="Glycosyltransferase subfamily 4-like N-terminal" evidence="4">
    <location>
        <begin position="21"/>
        <end position="184"/>
    </location>
</feature>
<sequence length="397" mass="43432">MTAPLRVLHLGFEDPAVPGAGGGSLRTHEINRRLVADGMDVTVLTTRFPGCVDRVQDGVRYLHVGRGRSGSRMARLVGYVFGLPAAVRRYAAEHKPDLVVEDFFAPFSTMAAPLWTRYPTIGVVQWLQAKEKSKQYHLPLHLLQTFGVRSHRRLVSVSADTGNQLRTINPKLEVEVIGNGVDPSLFDQPQQAGRDVVYIGRLEFEGKGLDLLLDAWSRIHEKTEGDLVIAGEGHDEARVRREVKRLGLDDRVRFVGWVRGEEKARLLAEARAVAMPSRMETFGIVAVEGFAAATPVVAFAIPSLREVVPEGAGFAVEPFDVEAYAQRLLQVCTDAELALAMGSEGRKFAAGYDWDVLAGQQAEMYRTAAVELMARGRRAAPPAVASPESPSVGTVRS</sequence>
<keyword evidence="1 5" id="KW-0328">Glycosyltransferase</keyword>
<dbReference type="Gene3D" id="3.40.50.2000">
    <property type="entry name" value="Glycogen Phosphorylase B"/>
    <property type="match status" value="2"/>
</dbReference>
<feature type="domain" description="Glycosyl transferase family 1" evidence="3">
    <location>
        <begin position="194"/>
        <end position="347"/>
    </location>
</feature>
<evidence type="ECO:0000256" key="2">
    <source>
        <dbReference type="ARBA" id="ARBA00022679"/>
    </source>
</evidence>
<accession>A0ABU2NBV3</accession>
<organism evidence="5 6">
    <name type="scientific">Pseudonocardia charpentierae</name>
    <dbReference type="NCBI Taxonomy" id="3075545"/>
    <lineage>
        <taxon>Bacteria</taxon>
        <taxon>Bacillati</taxon>
        <taxon>Actinomycetota</taxon>
        <taxon>Actinomycetes</taxon>
        <taxon>Pseudonocardiales</taxon>
        <taxon>Pseudonocardiaceae</taxon>
        <taxon>Pseudonocardia</taxon>
    </lineage>
</organism>
<proteinExistence type="predicted"/>
<reference evidence="6" key="1">
    <citation type="submission" date="2023-07" db="EMBL/GenBank/DDBJ databases">
        <title>30 novel species of actinomycetes from the DSMZ collection.</title>
        <authorList>
            <person name="Nouioui I."/>
        </authorList>
    </citation>
    <scope>NUCLEOTIDE SEQUENCE [LARGE SCALE GENOMIC DNA]</scope>
    <source>
        <strain evidence="6">DSM 45834</strain>
    </source>
</reference>
<comment type="caution">
    <text evidence="5">The sequence shown here is derived from an EMBL/GenBank/DDBJ whole genome shotgun (WGS) entry which is preliminary data.</text>
</comment>
<dbReference type="SUPFAM" id="SSF53756">
    <property type="entry name" value="UDP-Glycosyltransferase/glycogen phosphorylase"/>
    <property type="match status" value="1"/>
</dbReference>
<dbReference type="CDD" id="cd03801">
    <property type="entry name" value="GT4_PimA-like"/>
    <property type="match status" value="1"/>
</dbReference>
<evidence type="ECO:0000313" key="5">
    <source>
        <dbReference type="EMBL" id="MDT0351226.1"/>
    </source>
</evidence>
<dbReference type="Pfam" id="PF00534">
    <property type="entry name" value="Glycos_transf_1"/>
    <property type="match status" value="1"/>
</dbReference>
<dbReference type="RefSeq" id="WP_311557427.1">
    <property type="nucleotide sequence ID" value="NZ_JAVREJ010000011.1"/>
</dbReference>
<evidence type="ECO:0000259" key="3">
    <source>
        <dbReference type="Pfam" id="PF00534"/>
    </source>
</evidence>
<name>A0ABU2NBV3_9PSEU</name>
<keyword evidence="6" id="KW-1185">Reference proteome</keyword>
<dbReference type="PANTHER" id="PTHR45947:SF3">
    <property type="entry name" value="SULFOQUINOVOSYL TRANSFERASE SQD2"/>
    <property type="match status" value="1"/>
</dbReference>
<dbReference type="Proteomes" id="UP001183202">
    <property type="component" value="Unassembled WGS sequence"/>
</dbReference>
<dbReference type="InterPro" id="IPR001296">
    <property type="entry name" value="Glyco_trans_1"/>
</dbReference>
<dbReference type="GO" id="GO:0016757">
    <property type="term" value="F:glycosyltransferase activity"/>
    <property type="evidence" value="ECO:0007669"/>
    <property type="project" value="UniProtKB-KW"/>
</dbReference>
<gene>
    <name evidence="5" type="ORF">RM445_16980</name>
</gene>
<dbReference type="PANTHER" id="PTHR45947">
    <property type="entry name" value="SULFOQUINOVOSYL TRANSFERASE SQD2"/>
    <property type="match status" value="1"/>
</dbReference>
<protein>
    <submittedName>
        <fullName evidence="5">Glycosyltransferase family 4 protein</fullName>
        <ecNumber evidence="5">2.4.-.-</ecNumber>
    </submittedName>
</protein>
<dbReference type="EMBL" id="JAVREJ010000011">
    <property type="protein sequence ID" value="MDT0351226.1"/>
    <property type="molecule type" value="Genomic_DNA"/>
</dbReference>
<keyword evidence="2 5" id="KW-0808">Transferase</keyword>
<dbReference type="Pfam" id="PF13439">
    <property type="entry name" value="Glyco_transf_4"/>
    <property type="match status" value="1"/>
</dbReference>
<evidence type="ECO:0000259" key="4">
    <source>
        <dbReference type="Pfam" id="PF13439"/>
    </source>
</evidence>